<dbReference type="Pfam" id="PF00078">
    <property type="entry name" value="RVT_1"/>
    <property type="match status" value="1"/>
</dbReference>
<dbReference type="PROSITE" id="PS50878">
    <property type="entry name" value="RT_POL"/>
    <property type="match status" value="1"/>
</dbReference>
<proteinExistence type="predicted"/>
<evidence type="ECO:0000313" key="3">
    <source>
        <dbReference type="Proteomes" id="UP000694548"/>
    </source>
</evidence>
<dbReference type="InterPro" id="IPR043502">
    <property type="entry name" value="DNA/RNA_pol_sf"/>
</dbReference>
<accession>A0A8C6MDJ7</accession>
<dbReference type="CDD" id="cd01650">
    <property type="entry name" value="RT_nLTR_like"/>
    <property type="match status" value="1"/>
</dbReference>
<dbReference type="InterPro" id="IPR000477">
    <property type="entry name" value="RT_dom"/>
</dbReference>
<reference evidence="2" key="1">
    <citation type="submission" date="2025-08" db="UniProtKB">
        <authorList>
            <consortium name="Ensembl"/>
        </authorList>
    </citation>
    <scope>IDENTIFICATION</scope>
</reference>
<reference evidence="2" key="2">
    <citation type="submission" date="2025-09" db="UniProtKB">
        <authorList>
            <consortium name="Ensembl"/>
        </authorList>
    </citation>
    <scope>IDENTIFICATION</scope>
</reference>
<dbReference type="GeneTree" id="ENSGT01060000248530"/>
<dbReference type="AlphaFoldDB" id="A0A8C6MDJ7"/>
<evidence type="ECO:0000259" key="1">
    <source>
        <dbReference type="PROSITE" id="PS50878"/>
    </source>
</evidence>
<name>A0A8C6MDJ7_NOTFU</name>
<keyword evidence="3" id="KW-1185">Reference proteome</keyword>
<dbReference type="SUPFAM" id="SSF56672">
    <property type="entry name" value="DNA/RNA polymerases"/>
    <property type="match status" value="1"/>
</dbReference>
<dbReference type="PANTHER" id="PTHR33332">
    <property type="entry name" value="REVERSE TRANSCRIPTASE DOMAIN-CONTAINING PROTEIN"/>
    <property type="match status" value="1"/>
</dbReference>
<evidence type="ECO:0000313" key="2">
    <source>
        <dbReference type="Ensembl" id="ENSNFUP00015035095.1"/>
    </source>
</evidence>
<dbReference type="Ensembl" id="ENSNFUT00015036656.1">
    <property type="protein sequence ID" value="ENSNFUP00015035095.1"/>
    <property type="gene ID" value="ENSNFUG00015017066.1"/>
</dbReference>
<dbReference type="Proteomes" id="UP000694548">
    <property type="component" value="Unassembled WGS sequence"/>
</dbReference>
<feature type="domain" description="Reverse transcriptase" evidence="1">
    <location>
        <begin position="21"/>
        <end position="289"/>
    </location>
</feature>
<protein>
    <recommendedName>
        <fullName evidence="1">Reverse transcriptase domain-containing protein</fullName>
    </recommendedName>
</protein>
<sequence length="361" mass="41726">MRLLKDIINHIVTPLTYICNLSFCTGVFPSKMKTAKVIPIYKNGSKHLFKNYRPISLLSQFSKILEKLFVTRLDDFVKKCNLLNEQQFGFRSNRSTLMAVMALTEDITTAVEENKYTLGVFIDLSKAFDVIDHTLLLQKLQRYGIRGTAYAWVASYLSERDQFVHINNVDSRKEFITHGVPQGSILGPKLFIMYINDVCAVLDKVNCLLYADDTSLYCSGDDLNKLVDLVEKELAVLKGWFDRNKLSMNVTKTKFIIFGNRKITNEIIIKINGIVIEQVHTYKFLGITIDEKLSWKPHIDDIKLKISKNIGLMSRMRFVLNIKSLQILYNSFILPYLSYGVEIWGNNYRANIYPIYLLQKR</sequence>
<organism evidence="2 3">
    <name type="scientific">Nothobranchius furzeri</name>
    <name type="common">Turquoise killifish</name>
    <dbReference type="NCBI Taxonomy" id="105023"/>
    <lineage>
        <taxon>Eukaryota</taxon>
        <taxon>Metazoa</taxon>
        <taxon>Chordata</taxon>
        <taxon>Craniata</taxon>
        <taxon>Vertebrata</taxon>
        <taxon>Euteleostomi</taxon>
        <taxon>Actinopterygii</taxon>
        <taxon>Neopterygii</taxon>
        <taxon>Teleostei</taxon>
        <taxon>Neoteleostei</taxon>
        <taxon>Acanthomorphata</taxon>
        <taxon>Ovalentaria</taxon>
        <taxon>Atherinomorphae</taxon>
        <taxon>Cyprinodontiformes</taxon>
        <taxon>Nothobranchiidae</taxon>
        <taxon>Nothobranchius</taxon>
    </lineage>
</organism>